<dbReference type="GO" id="GO:0007165">
    <property type="term" value="P:signal transduction"/>
    <property type="evidence" value="ECO:0007669"/>
    <property type="project" value="InterPro"/>
</dbReference>
<dbReference type="InterPro" id="IPR000488">
    <property type="entry name" value="Death_dom"/>
</dbReference>
<dbReference type="Pfam" id="PF11957">
    <property type="entry name" value="efThoc1"/>
    <property type="match status" value="1"/>
</dbReference>
<feature type="compositionally biased region" description="Basic and acidic residues" evidence="1">
    <location>
        <begin position="368"/>
        <end position="379"/>
    </location>
</feature>
<dbReference type="InterPro" id="IPR021861">
    <property type="entry name" value="THO_THOC1"/>
</dbReference>
<dbReference type="EMBL" id="JAVRJZ010000005">
    <property type="protein sequence ID" value="KAK2722835.1"/>
    <property type="molecule type" value="Genomic_DNA"/>
</dbReference>
<keyword evidence="4" id="KW-1185">Reference proteome</keyword>
<comment type="caution">
    <text evidence="3">The sequence shown here is derived from an EMBL/GenBank/DDBJ whole genome shotgun (WGS) entry which is preliminary data.</text>
</comment>
<protein>
    <recommendedName>
        <fullName evidence="2">Death domain-containing protein</fullName>
    </recommendedName>
</protein>
<name>A0AA88LIC2_ARTSF</name>
<dbReference type="SUPFAM" id="SSF47986">
    <property type="entry name" value="DEATH domain"/>
    <property type="match status" value="1"/>
</dbReference>
<gene>
    <name evidence="3" type="ORF">QYM36_003134</name>
</gene>
<proteinExistence type="predicted"/>
<dbReference type="GO" id="GO:0000445">
    <property type="term" value="C:THO complex part of transcription export complex"/>
    <property type="evidence" value="ECO:0007669"/>
    <property type="project" value="TreeGrafter"/>
</dbReference>
<dbReference type="GO" id="GO:0006406">
    <property type="term" value="P:mRNA export from nucleus"/>
    <property type="evidence" value="ECO:0007669"/>
    <property type="project" value="TreeGrafter"/>
</dbReference>
<feature type="region of interest" description="Disordered" evidence="1">
    <location>
        <begin position="517"/>
        <end position="538"/>
    </location>
</feature>
<dbReference type="Pfam" id="PF00531">
    <property type="entry name" value="Death"/>
    <property type="match status" value="1"/>
</dbReference>
<evidence type="ECO:0000256" key="1">
    <source>
        <dbReference type="SAM" id="MobiDB-lite"/>
    </source>
</evidence>
<dbReference type="InterPro" id="IPR011029">
    <property type="entry name" value="DEATH-like_dom_sf"/>
</dbReference>
<dbReference type="Proteomes" id="UP001187531">
    <property type="component" value="Unassembled WGS sequence"/>
</dbReference>
<evidence type="ECO:0000313" key="3">
    <source>
        <dbReference type="EMBL" id="KAK2722835.1"/>
    </source>
</evidence>
<accession>A0AA88LIC2</accession>
<feature type="domain" description="Death" evidence="2">
    <location>
        <begin position="550"/>
        <end position="614"/>
    </location>
</feature>
<reference evidence="3" key="1">
    <citation type="submission" date="2023-07" db="EMBL/GenBank/DDBJ databases">
        <title>Chromosome-level genome assembly of Artemia franciscana.</title>
        <authorList>
            <person name="Jo E."/>
        </authorList>
    </citation>
    <scope>NUCLEOTIDE SEQUENCE</scope>
    <source>
        <tissue evidence="3">Whole body</tissue>
    </source>
</reference>
<feature type="region of interest" description="Disordered" evidence="1">
    <location>
        <begin position="368"/>
        <end position="390"/>
    </location>
</feature>
<evidence type="ECO:0000313" key="4">
    <source>
        <dbReference type="Proteomes" id="UP001187531"/>
    </source>
</evidence>
<dbReference type="CDD" id="cd01670">
    <property type="entry name" value="Death"/>
    <property type="match status" value="1"/>
</dbReference>
<organism evidence="3 4">
    <name type="scientific">Artemia franciscana</name>
    <name type="common">Brine shrimp</name>
    <name type="synonym">Artemia sanfranciscana</name>
    <dbReference type="NCBI Taxonomy" id="6661"/>
    <lineage>
        <taxon>Eukaryota</taxon>
        <taxon>Metazoa</taxon>
        <taxon>Ecdysozoa</taxon>
        <taxon>Arthropoda</taxon>
        <taxon>Crustacea</taxon>
        <taxon>Branchiopoda</taxon>
        <taxon>Anostraca</taxon>
        <taxon>Artemiidae</taxon>
        <taxon>Artemia</taxon>
    </lineage>
</organism>
<dbReference type="PANTHER" id="PTHR13265">
    <property type="entry name" value="THO COMPLEX SUBUNIT 1"/>
    <property type="match status" value="1"/>
</dbReference>
<dbReference type="Gene3D" id="1.10.533.10">
    <property type="entry name" value="Death Domain, Fas"/>
    <property type="match status" value="1"/>
</dbReference>
<sequence length="635" mass="72682">MEQTCQDAVNTYISDRERGKPLINELKIGHKKLVIEQSFRNALAKHMQQNGDVDGVRQIVCSSINAVSDEFGTNSLPANLLSDAIDLLRVDQAEELFGYVEDRIDLWKSEAYFDTTKNIILRMCNDLLRRLSKSEKNLFCGRILLFLARFFPLSEKSGLNIVGEFNLDNITTFADSDDDEVLGSADDAPKEEKFVNGNVYKTFWSLQDFFRNPNKCYTSVGWETFSKGASEIFSVLSGFKLEQSRGKKRKNESDAMDTSEISMDFVHSGKYLTKKELFDLELNDPKFRKNILLQFLILFQYLQVPTKFKTSAHVLKEDQLAFVKDSVEKVYKLVEETSTDGKQFLLTVKHILKREELWNQWKNEGCKKFEKPNQKKPKDGVPPPKKAKVSSVDKLRQAVREGKTDIGSDHLNSIWNATLDEPSNMEDSLPQVENFFSEAIKELDLPVTNPKKQINNENFIWRGLRLLRLRCPQIFQSNLKPTTSLPEYMEVFVEKLSKEGQKEIQTAASTIKQENVEEVEDGGDEMKEEGMKDEGSNAEETLPAAVTMCTSEDMKLLAPRIATEWRKIASRLNFKPDEMEYLETKYSDVEQQAYEMLLLWIEKQEEDATAEILMYEIGGSGVDVKFDGIFPPTSS</sequence>
<dbReference type="AlphaFoldDB" id="A0AA88LIC2"/>
<evidence type="ECO:0000259" key="2">
    <source>
        <dbReference type="PROSITE" id="PS50017"/>
    </source>
</evidence>
<dbReference type="PROSITE" id="PS50017">
    <property type="entry name" value="DEATH_DOMAIN"/>
    <property type="match status" value="1"/>
</dbReference>
<feature type="compositionally biased region" description="Basic and acidic residues" evidence="1">
    <location>
        <begin position="524"/>
        <end position="535"/>
    </location>
</feature>
<dbReference type="PANTHER" id="PTHR13265:SF0">
    <property type="entry name" value="HPR1"/>
    <property type="match status" value="1"/>
</dbReference>